<reference evidence="1" key="1">
    <citation type="submission" date="2021-10" db="EMBL/GenBank/DDBJ databases">
        <title>Tropical sea cucumber genome reveals ecological adaptation and Cuvierian tubules defense mechanism.</title>
        <authorList>
            <person name="Chen T."/>
        </authorList>
    </citation>
    <scope>NUCLEOTIDE SEQUENCE</scope>
    <source>
        <strain evidence="1">Nanhai2018</strain>
        <tissue evidence="1">Muscle</tissue>
    </source>
</reference>
<proteinExistence type="predicted"/>
<evidence type="ECO:0000313" key="2">
    <source>
        <dbReference type="Proteomes" id="UP001152320"/>
    </source>
</evidence>
<dbReference type="AlphaFoldDB" id="A0A9Q1CEI1"/>
<evidence type="ECO:0000313" key="1">
    <source>
        <dbReference type="EMBL" id="KAJ8043856.1"/>
    </source>
</evidence>
<keyword evidence="2" id="KW-1185">Reference proteome</keyword>
<name>A0A9Q1CEI1_HOLLE</name>
<organism evidence="1 2">
    <name type="scientific">Holothuria leucospilota</name>
    <name type="common">Black long sea cucumber</name>
    <name type="synonym">Mertensiothuria leucospilota</name>
    <dbReference type="NCBI Taxonomy" id="206669"/>
    <lineage>
        <taxon>Eukaryota</taxon>
        <taxon>Metazoa</taxon>
        <taxon>Echinodermata</taxon>
        <taxon>Eleutherozoa</taxon>
        <taxon>Echinozoa</taxon>
        <taxon>Holothuroidea</taxon>
        <taxon>Aspidochirotacea</taxon>
        <taxon>Aspidochirotida</taxon>
        <taxon>Holothuriidae</taxon>
        <taxon>Holothuria</taxon>
    </lineage>
</organism>
<dbReference type="OrthoDB" id="6136079at2759"/>
<protein>
    <submittedName>
        <fullName evidence="1">Uncharacterized protein</fullName>
    </submittedName>
</protein>
<dbReference type="Proteomes" id="UP001152320">
    <property type="component" value="Chromosome 4"/>
</dbReference>
<sequence length="107" mass="12415">MYPHLFSYLEQQVTPLIAKQNTRFRPSISPGERLAVTIRFLATGETYRSLAFQFRLGETTIGKIVPETCDALYEVLKGKYFKVRKTMIQLTISILNSWFTIESRSYV</sequence>
<comment type="caution">
    <text evidence="1">The sequence shown here is derived from an EMBL/GenBank/DDBJ whole genome shotgun (WGS) entry which is preliminary data.</text>
</comment>
<gene>
    <name evidence="1" type="ORF">HOLleu_11140</name>
</gene>
<dbReference type="EMBL" id="JAIZAY010000004">
    <property type="protein sequence ID" value="KAJ8043856.1"/>
    <property type="molecule type" value="Genomic_DNA"/>
</dbReference>
<accession>A0A9Q1CEI1</accession>